<reference evidence="4" key="1">
    <citation type="submission" date="2021-12" db="EMBL/GenBank/DDBJ databases">
        <authorList>
            <person name="Rodrigo-Torres L."/>
            <person name="Arahal R. D."/>
            <person name="Lucena T."/>
        </authorList>
    </citation>
    <scope>NUCLEOTIDE SEQUENCE</scope>
    <source>
        <strain evidence="4">CECT 8267</strain>
    </source>
</reference>
<organism evidence="4 5">
    <name type="scientific">Sinobacterium norvegicum</name>
    <dbReference type="NCBI Taxonomy" id="1641715"/>
    <lineage>
        <taxon>Bacteria</taxon>
        <taxon>Pseudomonadati</taxon>
        <taxon>Pseudomonadota</taxon>
        <taxon>Gammaproteobacteria</taxon>
        <taxon>Cellvibrionales</taxon>
        <taxon>Spongiibacteraceae</taxon>
        <taxon>Sinobacterium</taxon>
    </lineage>
</organism>
<dbReference type="RefSeq" id="WP_237444108.1">
    <property type="nucleotide sequence ID" value="NZ_CAKLPX010000001.1"/>
</dbReference>
<dbReference type="InterPro" id="IPR021834">
    <property type="entry name" value="DUF3426"/>
</dbReference>
<accession>A0ABM9AE32</accession>
<dbReference type="Pfam" id="PF11906">
    <property type="entry name" value="DUF3426"/>
    <property type="match status" value="1"/>
</dbReference>
<dbReference type="EMBL" id="CAKLPX010000001">
    <property type="protein sequence ID" value="CAH0991460.1"/>
    <property type="molecule type" value="Genomic_DNA"/>
</dbReference>
<feature type="compositionally biased region" description="Polar residues" evidence="1">
    <location>
        <begin position="142"/>
        <end position="155"/>
    </location>
</feature>
<dbReference type="Proteomes" id="UP000838100">
    <property type="component" value="Unassembled WGS sequence"/>
</dbReference>
<feature type="compositionally biased region" description="Acidic residues" evidence="1">
    <location>
        <begin position="121"/>
        <end position="130"/>
    </location>
</feature>
<keyword evidence="2" id="KW-1133">Transmembrane helix</keyword>
<feature type="region of interest" description="Disordered" evidence="1">
    <location>
        <begin position="139"/>
        <end position="190"/>
    </location>
</feature>
<dbReference type="InterPro" id="IPR011723">
    <property type="entry name" value="Znf/thioredoxin_put"/>
</dbReference>
<evidence type="ECO:0000313" key="5">
    <source>
        <dbReference type="Proteomes" id="UP000838100"/>
    </source>
</evidence>
<keyword evidence="2" id="KW-0812">Transmembrane</keyword>
<evidence type="ECO:0000256" key="1">
    <source>
        <dbReference type="SAM" id="MobiDB-lite"/>
    </source>
</evidence>
<keyword evidence="2" id="KW-0472">Membrane</keyword>
<dbReference type="Pfam" id="PF13719">
    <property type="entry name" value="Zn_ribbon_5"/>
    <property type="match status" value="1"/>
</dbReference>
<gene>
    <name evidence="4" type="ORF">SIN8267_01566</name>
</gene>
<sequence length="378" mass="42133">MEPKVTRCPNCQTAFRVTEHQLTLAAGSVRCGSCLNVFAAADHWDDNDDDTNITDDSPSLPPTLAEDPLFNFSLGNDDSQHDNSTTGNSSSNSALSDSFINLEALDEPQGFSDVDVFSNNEDSDDDEDDESWARALLEEIEQSSPEELYQPTNTPDETDSDHAQPSVDHSPADEVDEQPAASPHQADSFSADSPIADRAALVNAIESEPVELHHHHNHSKQWLWSALSVLMLVILLAQYAWFNINSLSRESTLRPWYQKVCEHIGCQLPPLYDISKISSRNIIVRPNTDNDQLLNVDMIIINNANFDQPYPKIRVTFSDVNNTVISSRGFTKDEYLHGELSGSKQMPKQRQIHVPLLLVSPGDNAINYKITFEADEKK</sequence>
<evidence type="ECO:0000256" key="2">
    <source>
        <dbReference type="SAM" id="Phobius"/>
    </source>
</evidence>
<evidence type="ECO:0000313" key="4">
    <source>
        <dbReference type="EMBL" id="CAH0991460.1"/>
    </source>
</evidence>
<dbReference type="NCBIfam" id="TIGR02098">
    <property type="entry name" value="MJ0042_CXXC"/>
    <property type="match status" value="1"/>
</dbReference>
<feature type="domain" description="Zinc finger/thioredoxin putative" evidence="3">
    <location>
        <begin position="6"/>
        <end position="40"/>
    </location>
</feature>
<evidence type="ECO:0000259" key="3">
    <source>
        <dbReference type="Pfam" id="PF13719"/>
    </source>
</evidence>
<feature type="transmembrane region" description="Helical" evidence="2">
    <location>
        <begin position="222"/>
        <end position="242"/>
    </location>
</feature>
<feature type="compositionally biased region" description="Low complexity" evidence="1">
    <location>
        <begin position="82"/>
        <end position="94"/>
    </location>
</feature>
<keyword evidence="5" id="KW-1185">Reference proteome</keyword>
<feature type="region of interest" description="Disordered" evidence="1">
    <location>
        <begin position="111"/>
        <end position="130"/>
    </location>
</feature>
<name>A0ABM9AE32_9GAMM</name>
<feature type="region of interest" description="Disordered" evidence="1">
    <location>
        <begin position="45"/>
        <end position="94"/>
    </location>
</feature>
<comment type="caution">
    <text evidence="4">The sequence shown here is derived from an EMBL/GenBank/DDBJ whole genome shotgun (WGS) entry which is preliminary data.</text>
</comment>
<protein>
    <recommendedName>
        <fullName evidence="3">Zinc finger/thioredoxin putative domain-containing protein</fullName>
    </recommendedName>
</protein>
<proteinExistence type="predicted"/>